<evidence type="ECO:0000256" key="1">
    <source>
        <dbReference type="SAM" id="Coils"/>
    </source>
</evidence>
<accession>A0A5A7T4A2</accession>
<protein>
    <submittedName>
        <fullName evidence="3">DUF1664 domain-containing protein</fullName>
    </submittedName>
</protein>
<dbReference type="InterPro" id="IPR012458">
    <property type="entry name" value="DUF1664"/>
</dbReference>
<dbReference type="OrthoDB" id="544175at2759"/>
<organism evidence="3 4">
    <name type="scientific">Cucumis melo var. makuwa</name>
    <name type="common">Oriental melon</name>
    <dbReference type="NCBI Taxonomy" id="1194695"/>
    <lineage>
        <taxon>Eukaryota</taxon>
        <taxon>Viridiplantae</taxon>
        <taxon>Streptophyta</taxon>
        <taxon>Embryophyta</taxon>
        <taxon>Tracheophyta</taxon>
        <taxon>Spermatophyta</taxon>
        <taxon>Magnoliopsida</taxon>
        <taxon>eudicotyledons</taxon>
        <taxon>Gunneridae</taxon>
        <taxon>Pentapetalae</taxon>
        <taxon>rosids</taxon>
        <taxon>fabids</taxon>
        <taxon>Cucurbitales</taxon>
        <taxon>Cucurbitaceae</taxon>
        <taxon>Benincaseae</taxon>
        <taxon>Cucumis</taxon>
    </lineage>
</organism>
<dbReference type="Pfam" id="PF07889">
    <property type="entry name" value="DUF1664"/>
    <property type="match status" value="1"/>
</dbReference>
<reference evidence="3 4" key="1">
    <citation type="submission" date="2019-08" db="EMBL/GenBank/DDBJ databases">
        <title>Draft genome sequences of two oriental melons (Cucumis melo L. var makuwa).</title>
        <authorList>
            <person name="Kwon S.-Y."/>
        </authorList>
    </citation>
    <scope>NUCLEOTIDE SEQUENCE [LARGE SCALE GENOMIC DNA]</scope>
    <source>
        <strain evidence="4">cv. SW 3</strain>
        <tissue evidence="3">Leaf</tissue>
    </source>
</reference>
<dbReference type="EMBL" id="SSTE01019703">
    <property type="protein sequence ID" value="KAA0036295.1"/>
    <property type="molecule type" value="Genomic_DNA"/>
</dbReference>
<proteinExistence type="predicted"/>
<name>A0A5A7T4A2_CUCMM</name>
<evidence type="ECO:0000259" key="2">
    <source>
        <dbReference type="Pfam" id="PF07889"/>
    </source>
</evidence>
<feature type="domain" description="DUF1664" evidence="2">
    <location>
        <begin position="105"/>
        <end position="228"/>
    </location>
</feature>
<evidence type="ECO:0000313" key="3">
    <source>
        <dbReference type="EMBL" id="KAA0036295.1"/>
    </source>
</evidence>
<feature type="coiled-coil region" evidence="1">
    <location>
        <begin position="158"/>
        <end position="185"/>
    </location>
</feature>
<dbReference type="PANTHER" id="PTHR46667">
    <property type="entry name" value="OS05G0182700 PROTEIN"/>
    <property type="match status" value="1"/>
</dbReference>
<gene>
    <name evidence="3" type="ORF">E6C27_scaffold18G00940</name>
</gene>
<dbReference type="AlphaFoldDB" id="A0A5A7T4A2"/>
<keyword evidence="1" id="KW-0175">Coiled coil</keyword>
<sequence length="361" mass="40044">MAMQTGVGLSKILILVGAGYSTTIMLKNGKLSDVLGELQSLVKGMEKSGEQSEGDSDYADAIAAQVRRLAMEVRQLSSSRQITILNGNSGNIGNGDFSIIYLSTGNLSSLIVPAATLGALGYGYMWWKGLSFSDLMYVTKRNMANAVSNLTKHLEHVSEALAATKRHLTQRIENLDDKMLKQNELSKLIKEDVAGVQKSLSDIDFDLGELHNMVSGLDGKLSQLEFKQDFATLGVMYLCNVVDGKQVKMPETLKEQFKISGKAQGQLMPLESPSLKGLKELTDTLSKDLTCEQPRALLRVFSFYFENLEFETINTTYLDSSNSKANPTSKSCWFGYVKYSYLAHVRLPWFLLFIKKKLLIE</sequence>
<dbReference type="Proteomes" id="UP000321393">
    <property type="component" value="Unassembled WGS sequence"/>
</dbReference>
<dbReference type="PANTHER" id="PTHR46667:SF6">
    <property type="entry name" value="OS01G0185100 PROTEIN"/>
    <property type="match status" value="1"/>
</dbReference>
<comment type="caution">
    <text evidence="3">The sequence shown here is derived from an EMBL/GenBank/DDBJ whole genome shotgun (WGS) entry which is preliminary data.</text>
</comment>
<evidence type="ECO:0000313" key="4">
    <source>
        <dbReference type="Proteomes" id="UP000321393"/>
    </source>
</evidence>